<feature type="region of interest" description="Disordered" evidence="3">
    <location>
        <begin position="2103"/>
        <end position="2125"/>
    </location>
</feature>
<accession>A0A7K1KR03</accession>
<dbReference type="InterPro" id="IPR015943">
    <property type="entry name" value="WD40/YVTN_repeat-like_dom_sf"/>
</dbReference>
<dbReference type="Gene3D" id="2.60.40.10">
    <property type="entry name" value="Immunoglobulins"/>
    <property type="match status" value="4"/>
</dbReference>
<dbReference type="SUPFAM" id="SSF49313">
    <property type="entry name" value="Cadherin-like"/>
    <property type="match status" value="4"/>
</dbReference>
<dbReference type="SUPFAM" id="SSF82171">
    <property type="entry name" value="DPP6 N-terminal domain-like"/>
    <property type="match status" value="1"/>
</dbReference>
<feature type="domain" description="Dystroglycan-type cadherin-like" evidence="4">
    <location>
        <begin position="1569"/>
        <end position="1657"/>
    </location>
</feature>
<evidence type="ECO:0000256" key="3">
    <source>
        <dbReference type="SAM" id="MobiDB-lite"/>
    </source>
</evidence>
<evidence type="ECO:0000256" key="2">
    <source>
        <dbReference type="ARBA" id="ARBA00022526"/>
    </source>
</evidence>
<dbReference type="Proteomes" id="UP000461162">
    <property type="component" value="Unassembled WGS sequence"/>
</dbReference>
<sequence>MKKSRIAQRSSLALALEPRMMFDGAAVATAGEVASEAVGDAIMLTGASSTAPSGTADGVDGTCIIDVDGNIVSGDTLDIFDDVKIFPDADESDITEMVVTVGASGAEHALVFDGTEIALTATGGWNSTANNEFSYQVSVVDGNAVVTIKFYIDAGTVGEAIDGMHYKMLDPSAAESGSFNITLTSISDDSDTTVLDISATVTVDSARNVAPVLDLTDGYDLAGMFNSENLGTASEVSTYTVGGVEYLYAADTDGNLCVFSVGEDGTLTEIQSLKNVNDLSTVSGMALNAEVSTLYAIDGNNIVALTIGGDGKLTYKESIKIKDGDSLNAFAISASDDGKQLYVSCAYEGFFVINVDLTTGDLSNGQQLATDSANGVIATSVGNYVYAVGCGFPGIITVYERTDGGTLNKVTSILNDVNNYGASYNITASKDGSRFFVRSYYTGYDENYNTVGVYKIYAYFFDGTNIILTDTVDSVAANDFVTSTNGDVLYITTADGTLDVYSIDSNGSLKLTTTVEGVDGSNPLTVSESGDVMVGGSNVYRISSEISGVFGESIDFASGITISDANLDALNGGEGNYGGASVTVERAEGANAADTFAFAAANGYTVDGNSVMKDGRTIATFTNAEGKLVITFAEGATTAEANAVVRQWSYRNDGGSSTALTLAVVANDGQGESGLDSQIIGIPILLGVNTAPTLDATVDGSPKYESAGEEVSLFSQALVNTGGVGQSLTELELTIGGLADVSSAEYLMVDGTKIDLSQSATGTTANGYTYAYTLAGSTATLTISSAQGMNTTAMIGLVNGLAYGNTSATAMSGTRTFTISGLTDNGGTANGGADTSNPGLTSSVILAVNNAPTVGVDTGDTDTDPGLLYNDGSLTGFTDYVNEVDISADGKTVIVCGSSGTMGSGDSTLYVYSRDTETGALTLMQTFTQSEAAGLNKIGSAAISSDGTRVYVSGYDGETTSSIVLFTRDIDTGELSYQGVVDTLTVTKTPWSTLATELVLSDDGKSLYVFSGKAHNHGSTNNHDIDTYTINSDGTLNHVATYTGGSAELGVNNPTSLTISPDGEFVYVSNYSSSCIGIFSRDTETGELIFRASVNSTNVNVAEGDTVQNNAFSNVVDIVITADGQYLYASTFSSALVSVFSLGDDGMLTYVQSFDTWNAGSVMYLREMALSPDGSTLYVGAYGSNNLIICSIDSETGELSLSDTVNMNSQTSHLAVSPDGSNIYIGGYLVTSGLQTASLLPVVTLDRSGAEVVIGSGIHFADADFDAAGDYQGTILTLERTSGANAADSFGFQDGNDLTMSGGVIRHNGIEIATFTDTGGSLTIAFTSSVTKEVANQVARQITYKGTGADLRMDMTLTVSDGSKSAQASIALIYANNAPVVDSGDTLADAITGHEYTHILPEGLFSDPDGDELTWTVTGLPTGLTYDAETRTISGTPTTAGSVAVRVTATDSFGAKASITLTLDVTENSAPELANPDFALPDGRTGHEYAQDLSGLFTDADGDSFTVSVEDLPSGLSYDEATGVISGSPTTAGTYTVRISADDGHGGVTEQSVVLEITGNTAPIVSLPGYALPAGKEGTDYACTLPEGLFTDAEGDALTWEVSGLPDDLSFDAVTRTIAGTAPASGSQEITVTVTDSEGASSQLVLTLTVAENNVPELALPDFSLDQASHGQEYRMVLPEGLFSDADGDPLTINVTDLPDGLDFDASTRTISGVPTTGGVFTVTISASDNFGGTVEHAFSLEVATPPSLTADASGGTVSIAADGTVSGNDVDLFDNVAVGLDVNGEELTTLVVTVGTSGANHALVIDGHEIGLTATGGGATTAANGYGYKVEIVGGKAVVTIDLAGAASADVQTLVDGMAYRVAESQMGSGSVTVTLTSLSDASAHPAALNIASTVVIDSAIVLVEDLPSPGDTAKPDIPGSAEGDFTGGGFDSVPAGDGGSGWNTPVRVNFASQGANGADSALNMLDAMISGEPSSFDTGAGVFDAPALEEGVGLNDAFAPLASVHGTWVYDVAGNRHIFSLPDPQRLGINAPIVSYRLVWADTGEMVQGMRLDTARWSLIAAGFRNPGQARVMVLIETERGEQLRLPVEVSPLSVRPVRDAEAAAEPTAKEGGSPVAPMSQQGGGRIGASFREDGHMVLSSGLVLPGGKPSLAEQLNRSLGQTLVLPIPTISGNTSAGESAARMELAAANQPTNL</sequence>
<protein>
    <submittedName>
        <fullName evidence="5">Beta-propeller fold lactonase family protein</fullName>
    </submittedName>
</protein>
<dbReference type="InterPro" id="IPR015919">
    <property type="entry name" value="Cadherin-like_sf"/>
</dbReference>
<proteinExistence type="inferred from homology"/>
<keyword evidence="6" id="KW-1185">Reference proteome</keyword>
<dbReference type="PANTHER" id="PTHR30344:SF1">
    <property type="entry name" value="6-PHOSPHOGLUCONOLACTONASE"/>
    <property type="match status" value="1"/>
</dbReference>
<dbReference type="Pfam" id="PF10282">
    <property type="entry name" value="Lactonase"/>
    <property type="match status" value="2"/>
</dbReference>
<feature type="domain" description="Dystroglycan-type cadherin-like" evidence="4">
    <location>
        <begin position="1659"/>
        <end position="1750"/>
    </location>
</feature>
<dbReference type="InterPro" id="IPR050282">
    <property type="entry name" value="Cycloisomerase_2"/>
</dbReference>
<dbReference type="EMBL" id="WODC01000009">
    <property type="protein sequence ID" value="MUM78526.1"/>
    <property type="molecule type" value="Genomic_DNA"/>
</dbReference>
<keyword evidence="2" id="KW-0119">Carbohydrate metabolism</keyword>
<dbReference type="Gene3D" id="2.130.10.10">
    <property type="entry name" value="YVTN repeat-like/Quinoprotein amine dehydrogenase"/>
    <property type="match status" value="4"/>
</dbReference>
<dbReference type="GO" id="GO:0006006">
    <property type="term" value="P:glucose metabolic process"/>
    <property type="evidence" value="ECO:0007669"/>
    <property type="project" value="UniProtKB-KW"/>
</dbReference>
<evidence type="ECO:0000256" key="1">
    <source>
        <dbReference type="ARBA" id="ARBA00005564"/>
    </source>
</evidence>
<dbReference type="RefSeq" id="WP_155935351.1">
    <property type="nucleotide sequence ID" value="NZ_WODC01000009.1"/>
</dbReference>
<dbReference type="GO" id="GO:0005509">
    <property type="term" value="F:calcium ion binding"/>
    <property type="evidence" value="ECO:0007669"/>
    <property type="project" value="InterPro"/>
</dbReference>
<feature type="domain" description="Dystroglycan-type cadherin-like" evidence="4">
    <location>
        <begin position="1475"/>
        <end position="1563"/>
    </location>
</feature>
<comment type="similarity">
    <text evidence="1">Belongs to the cycloisomerase 2 family.</text>
</comment>
<gene>
    <name evidence="5" type="ORF">GKC30_12855</name>
</gene>
<evidence type="ECO:0000313" key="6">
    <source>
        <dbReference type="Proteomes" id="UP000461162"/>
    </source>
</evidence>
<name>A0A7K1KR03_9BACT</name>
<dbReference type="GO" id="GO:0016020">
    <property type="term" value="C:membrane"/>
    <property type="evidence" value="ECO:0007669"/>
    <property type="project" value="InterPro"/>
</dbReference>
<keyword evidence="2" id="KW-0313">Glucose metabolism</keyword>
<feature type="compositionally biased region" description="Gly residues" evidence="3">
    <location>
        <begin position="1927"/>
        <end position="1940"/>
    </location>
</feature>
<dbReference type="InterPro" id="IPR019405">
    <property type="entry name" value="Lactonase_7-beta_prop"/>
</dbReference>
<dbReference type="InterPro" id="IPR013783">
    <property type="entry name" value="Ig-like_fold"/>
</dbReference>
<feature type="region of interest" description="Disordered" evidence="3">
    <location>
        <begin position="1921"/>
        <end position="1940"/>
    </location>
</feature>
<comment type="caution">
    <text evidence="5">The sequence shown here is derived from an EMBL/GenBank/DDBJ whole genome shotgun (WGS) entry which is preliminary data.</text>
</comment>
<dbReference type="PANTHER" id="PTHR30344">
    <property type="entry name" value="6-PHOSPHOGLUCONOLACTONASE-RELATED"/>
    <property type="match status" value="1"/>
</dbReference>
<dbReference type="InterPro" id="IPR006644">
    <property type="entry name" value="Cadg"/>
</dbReference>
<dbReference type="InterPro" id="IPR011045">
    <property type="entry name" value="N2O_reductase_N"/>
</dbReference>
<dbReference type="GO" id="GO:0017057">
    <property type="term" value="F:6-phosphogluconolactonase activity"/>
    <property type="evidence" value="ECO:0007669"/>
    <property type="project" value="TreeGrafter"/>
</dbReference>
<feature type="domain" description="Dystroglycan-type cadherin-like" evidence="4">
    <location>
        <begin position="1386"/>
        <end position="1471"/>
    </location>
</feature>
<evidence type="ECO:0000259" key="4">
    <source>
        <dbReference type="SMART" id="SM00736"/>
    </source>
</evidence>
<dbReference type="Pfam" id="PF05345">
    <property type="entry name" value="He_PIG"/>
    <property type="match status" value="4"/>
</dbReference>
<dbReference type="SUPFAM" id="SSF50974">
    <property type="entry name" value="Nitrous oxide reductase, N-terminal domain"/>
    <property type="match status" value="1"/>
</dbReference>
<reference evidence="5 6" key="1">
    <citation type="submission" date="2019-11" db="EMBL/GenBank/DDBJ databases">
        <title>Pseudodesulfovibrio alkaliphilus, sp. nov., an alkaliphilic sulfate-reducing bacteria from mud volcano of Taman peninsula, Russia.</title>
        <authorList>
            <person name="Frolova A."/>
            <person name="Merkel A.Y."/>
            <person name="Slobodkin A.I."/>
        </authorList>
    </citation>
    <scope>NUCLEOTIDE SEQUENCE [LARGE SCALE GENOMIC DNA]</scope>
    <source>
        <strain evidence="5 6">F-1</strain>
    </source>
</reference>
<evidence type="ECO:0000313" key="5">
    <source>
        <dbReference type="EMBL" id="MUM78526.1"/>
    </source>
</evidence>
<dbReference type="SMART" id="SM00736">
    <property type="entry name" value="CADG"/>
    <property type="match status" value="4"/>
</dbReference>
<organism evidence="5 6">
    <name type="scientific">Pseudodesulfovibrio alkaliphilus</name>
    <dbReference type="NCBI Taxonomy" id="2661613"/>
    <lineage>
        <taxon>Bacteria</taxon>
        <taxon>Pseudomonadati</taxon>
        <taxon>Thermodesulfobacteriota</taxon>
        <taxon>Desulfovibrionia</taxon>
        <taxon>Desulfovibrionales</taxon>
        <taxon>Desulfovibrionaceae</taxon>
    </lineage>
</organism>